<keyword evidence="3" id="KW-1185">Reference proteome</keyword>
<feature type="region of interest" description="Disordered" evidence="1">
    <location>
        <begin position="1"/>
        <end position="46"/>
    </location>
</feature>
<reference evidence="3" key="1">
    <citation type="journal article" date="2019" name="Int. J. Syst. Evol. Microbiol.">
        <title>The Global Catalogue of Microorganisms (GCM) 10K type strain sequencing project: providing services to taxonomists for standard genome sequencing and annotation.</title>
        <authorList>
            <consortium name="The Broad Institute Genomics Platform"/>
            <consortium name="The Broad Institute Genome Sequencing Center for Infectious Disease"/>
            <person name="Wu L."/>
            <person name="Ma J."/>
        </authorList>
    </citation>
    <scope>NUCLEOTIDE SEQUENCE [LARGE SCALE GENOMIC DNA]</scope>
    <source>
        <strain evidence="3">JCM 16908</strain>
    </source>
</reference>
<gene>
    <name evidence="2" type="ORF">GCM10022226_05580</name>
</gene>
<name>A0ABP7HG42_9ACTN</name>
<dbReference type="EMBL" id="BAAAZR010000001">
    <property type="protein sequence ID" value="GAA3789685.1"/>
    <property type="molecule type" value="Genomic_DNA"/>
</dbReference>
<protein>
    <recommendedName>
        <fullName evidence="4">Heavy metal translocating P-type ATPase</fullName>
    </recommendedName>
</protein>
<evidence type="ECO:0000313" key="2">
    <source>
        <dbReference type="EMBL" id="GAA3789685.1"/>
    </source>
</evidence>
<evidence type="ECO:0000313" key="3">
    <source>
        <dbReference type="Proteomes" id="UP001500888"/>
    </source>
</evidence>
<evidence type="ECO:0008006" key="4">
    <source>
        <dbReference type="Google" id="ProtNLM"/>
    </source>
</evidence>
<evidence type="ECO:0000256" key="1">
    <source>
        <dbReference type="SAM" id="MobiDB-lite"/>
    </source>
</evidence>
<dbReference type="Proteomes" id="UP001500888">
    <property type="component" value="Unassembled WGS sequence"/>
</dbReference>
<proteinExistence type="predicted"/>
<accession>A0ABP7HG42</accession>
<organism evidence="2 3">
    <name type="scientific">Sphaerisporangium flaviroseum</name>
    <dbReference type="NCBI Taxonomy" id="509199"/>
    <lineage>
        <taxon>Bacteria</taxon>
        <taxon>Bacillati</taxon>
        <taxon>Actinomycetota</taxon>
        <taxon>Actinomycetes</taxon>
        <taxon>Streptosporangiales</taxon>
        <taxon>Streptosporangiaceae</taxon>
        <taxon>Sphaerisporangium</taxon>
    </lineage>
</organism>
<dbReference type="RefSeq" id="WP_344933761.1">
    <property type="nucleotide sequence ID" value="NZ_BAAAZR010000001.1"/>
</dbReference>
<sequence length="113" mass="11663">MAQRTTAAAEGATPSRTREPRRTAATARRRAAPGGTAAGEERAAQRPEVTLPVVGTVAVPSADRLVFYAALGVLAAFEIIEWPVALVVGAGHFLAAQHVSHALQEIGQAAEAV</sequence>
<comment type="caution">
    <text evidence="2">The sequence shown here is derived from an EMBL/GenBank/DDBJ whole genome shotgun (WGS) entry which is preliminary data.</text>
</comment>